<dbReference type="Proteomes" id="UP000002457">
    <property type="component" value="Chromosome"/>
</dbReference>
<keyword evidence="7" id="KW-1185">Reference proteome</keyword>
<evidence type="ECO:0000256" key="1">
    <source>
        <dbReference type="ARBA" id="ARBA00001713"/>
    </source>
</evidence>
<dbReference type="InterPro" id="IPR037171">
    <property type="entry name" value="NagB/RpiA_transferase-like"/>
</dbReference>
<dbReference type="PANTHER" id="PTHR11934">
    <property type="entry name" value="RIBOSE-5-PHOSPHATE ISOMERASE"/>
    <property type="match status" value="1"/>
</dbReference>
<dbReference type="Gene3D" id="3.30.70.260">
    <property type="match status" value="1"/>
</dbReference>
<evidence type="ECO:0000256" key="5">
    <source>
        <dbReference type="HAMAP-Rule" id="MF_00170"/>
    </source>
</evidence>
<evidence type="ECO:0000256" key="2">
    <source>
        <dbReference type="ARBA" id="ARBA00008088"/>
    </source>
</evidence>
<dbReference type="OrthoDB" id="19013at2157"/>
<dbReference type="GeneID" id="7270167"/>
<dbReference type="FunFam" id="3.40.50.1360:FF:000001">
    <property type="entry name" value="Ribose-5-phosphate isomerase A"/>
    <property type="match status" value="1"/>
</dbReference>
<dbReference type="UniPathway" id="UPA00115">
    <property type="reaction ID" value="UER00412"/>
</dbReference>
<dbReference type="InterPro" id="IPR004788">
    <property type="entry name" value="Ribose5P_isomerase_type_A"/>
</dbReference>
<dbReference type="EC" id="5.3.1.6" evidence="5"/>
<organism evidence="6 7">
    <name type="scientific">Methanosphaerula palustris (strain ATCC BAA-1556 / DSM 19958 / E1-9c)</name>
    <dbReference type="NCBI Taxonomy" id="521011"/>
    <lineage>
        <taxon>Archaea</taxon>
        <taxon>Methanobacteriati</taxon>
        <taxon>Methanobacteriota</taxon>
        <taxon>Stenosarchaea group</taxon>
        <taxon>Methanomicrobia</taxon>
        <taxon>Methanomicrobiales</taxon>
        <taxon>Methanoregulaceae</taxon>
        <taxon>Methanosphaerula</taxon>
    </lineage>
</organism>
<dbReference type="HAMAP" id="MF_00170">
    <property type="entry name" value="Rib_5P_isom_A"/>
    <property type="match status" value="1"/>
</dbReference>
<dbReference type="Pfam" id="PF06026">
    <property type="entry name" value="Rib_5-P_isom_A"/>
    <property type="match status" value="1"/>
</dbReference>
<dbReference type="RefSeq" id="WP_012617273.1">
    <property type="nucleotide sequence ID" value="NC_011832.1"/>
</dbReference>
<feature type="binding site" evidence="5">
    <location>
        <begin position="32"/>
        <end position="35"/>
    </location>
    <ligand>
        <name>substrate</name>
    </ligand>
</feature>
<evidence type="ECO:0000256" key="4">
    <source>
        <dbReference type="ARBA" id="ARBA00023235"/>
    </source>
</evidence>
<comment type="subunit">
    <text evidence="3">Homotetramer.</text>
</comment>
<dbReference type="InterPro" id="IPR020672">
    <property type="entry name" value="Ribose5P_isomerase_typA_subgr"/>
</dbReference>
<dbReference type="KEGG" id="mpl:Mpal_0583"/>
<dbReference type="SMART" id="SM01134">
    <property type="entry name" value="DeoRC"/>
    <property type="match status" value="1"/>
</dbReference>
<dbReference type="STRING" id="521011.Mpal_0583"/>
<evidence type="ECO:0000256" key="3">
    <source>
        <dbReference type="ARBA" id="ARBA00011881"/>
    </source>
</evidence>
<comment type="subunit">
    <text evidence="5">Homodimer.</text>
</comment>
<comment type="catalytic activity">
    <reaction evidence="1 5">
        <text>aldehydo-D-ribose 5-phosphate = D-ribulose 5-phosphate</text>
        <dbReference type="Rhea" id="RHEA:14657"/>
        <dbReference type="ChEBI" id="CHEBI:58121"/>
        <dbReference type="ChEBI" id="CHEBI:58273"/>
        <dbReference type="EC" id="5.3.1.6"/>
    </reaction>
</comment>
<comment type="pathway">
    <text evidence="5">Carbohydrate degradation; pentose phosphate pathway; D-ribose 5-phosphate from D-ribulose 5-phosphate (non-oxidative stage): step 1/1.</text>
</comment>
<feature type="binding site" evidence="5">
    <location>
        <begin position="87"/>
        <end position="90"/>
    </location>
    <ligand>
        <name>substrate</name>
    </ligand>
</feature>
<feature type="binding site" evidence="5">
    <location>
        <begin position="100"/>
        <end position="103"/>
    </location>
    <ligand>
        <name>substrate</name>
    </ligand>
</feature>
<name>B8GFA6_METPE</name>
<comment type="similarity">
    <text evidence="2 5">Belongs to the ribose 5-phosphate isomerase family.</text>
</comment>
<sequence>MVDASAQAVGKREAGYRAADMVADGMVVGLGTGSTVFFAMERLAARIREGLVITGIPTSFQTAIRARGCGIPLATLNDYPVIDLAIDGADQVDPGFALIKGRGAAQTQEKCVAFAAKSLVIVADPSKLTRKLDAVVPIEVLSSAYVPVIRYLKTIGGVPVLREGIKKDGPVITDNGNMVIDCGFGTIGDPTALDIHLSSIPGVVTCGLFTTFADKTTVVVGDSNGCQVLSRNGQFPL</sequence>
<dbReference type="FunFam" id="3.30.70.260:FF:000018">
    <property type="entry name" value="Ribose-5-phosphate isomerase A"/>
    <property type="match status" value="1"/>
</dbReference>
<proteinExistence type="inferred from homology"/>
<protein>
    <recommendedName>
        <fullName evidence="5">Ribose-5-phosphate isomerase A</fullName>
        <ecNumber evidence="5">5.3.1.6</ecNumber>
    </recommendedName>
    <alternativeName>
        <fullName evidence="5">Phosphoriboisomerase A</fullName>
        <shortName evidence="5">PRI</shortName>
    </alternativeName>
</protein>
<accession>B8GFA6</accession>
<evidence type="ECO:0000313" key="7">
    <source>
        <dbReference type="Proteomes" id="UP000002457"/>
    </source>
</evidence>
<gene>
    <name evidence="5" type="primary">rpiA</name>
    <name evidence="6" type="ordered locus">Mpal_0583</name>
</gene>
<dbReference type="eggNOG" id="arCOG01122">
    <property type="taxonomic scope" value="Archaea"/>
</dbReference>
<dbReference type="HOGENOM" id="CLU_056590_1_0_2"/>
<dbReference type="AlphaFoldDB" id="B8GFA6"/>
<dbReference type="NCBIfam" id="TIGR00021">
    <property type="entry name" value="rpiA"/>
    <property type="match status" value="1"/>
</dbReference>
<dbReference type="CDD" id="cd01398">
    <property type="entry name" value="RPI_A"/>
    <property type="match status" value="1"/>
</dbReference>
<dbReference type="GO" id="GO:0005829">
    <property type="term" value="C:cytosol"/>
    <property type="evidence" value="ECO:0007669"/>
    <property type="project" value="TreeGrafter"/>
</dbReference>
<dbReference type="EMBL" id="CP001338">
    <property type="protein sequence ID" value="ACL15954.1"/>
    <property type="molecule type" value="Genomic_DNA"/>
</dbReference>
<dbReference type="SUPFAM" id="SSF100950">
    <property type="entry name" value="NagB/RpiA/CoA transferase-like"/>
    <property type="match status" value="1"/>
</dbReference>
<reference evidence="6 7" key="1">
    <citation type="journal article" date="2015" name="Genome Announc.">
        <title>Complete Genome Sequence of Methanosphaerula palustris E1-9CT, a Hydrogenotrophic Methanogen Isolated from a Minerotrophic Fen Peatland.</title>
        <authorList>
            <person name="Cadillo-Quiroz H."/>
            <person name="Browne P."/>
            <person name="Kyrpides N."/>
            <person name="Woyke T."/>
            <person name="Goodwin L."/>
            <person name="Detter C."/>
            <person name="Yavitt J.B."/>
            <person name="Zinder S.H."/>
        </authorList>
    </citation>
    <scope>NUCLEOTIDE SEQUENCE [LARGE SCALE GENOMIC DNA]</scope>
    <source>
        <strain evidence="7">ATCC BAA-1556 / DSM 19958 / E1-9c</strain>
    </source>
</reference>
<dbReference type="GO" id="GO:0009052">
    <property type="term" value="P:pentose-phosphate shunt, non-oxidative branch"/>
    <property type="evidence" value="ECO:0007669"/>
    <property type="project" value="UniProtKB-UniRule"/>
</dbReference>
<dbReference type="GO" id="GO:0006014">
    <property type="term" value="P:D-ribose metabolic process"/>
    <property type="evidence" value="ECO:0007669"/>
    <property type="project" value="TreeGrafter"/>
</dbReference>
<dbReference type="SUPFAM" id="SSF75445">
    <property type="entry name" value="D-ribose-5-phosphate isomerase (RpiA), lid domain"/>
    <property type="match status" value="1"/>
</dbReference>
<evidence type="ECO:0000313" key="6">
    <source>
        <dbReference type="EMBL" id="ACL15954.1"/>
    </source>
</evidence>
<dbReference type="NCBIfam" id="NF001924">
    <property type="entry name" value="PRK00702.1"/>
    <property type="match status" value="1"/>
</dbReference>
<dbReference type="Gene3D" id="3.40.50.1360">
    <property type="match status" value="1"/>
</dbReference>
<feature type="binding site" evidence="5">
    <location>
        <position position="127"/>
    </location>
    <ligand>
        <name>substrate</name>
    </ligand>
</feature>
<comment type="function">
    <text evidence="5">Catalyzes the reversible conversion of ribose-5-phosphate to ribulose 5-phosphate.</text>
</comment>
<dbReference type="GO" id="GO:0004751">
    <property type="term" value="F:ribose-5-phosphate isomerase activity"/>
    <property type="evidence" value="ECO:0007669"/>
    <property type="project" value="UniProtKB-UniRule"/>
</dbReference>
<keyword evidence="4 5" id="KW-0413">Isomerase</keyword>
<feature type="active site" description="Proton acceptor" evidence="5">
    <location>
        <position position="109"/>
    </location>
</feature>
<dbReference type="PANTHER" id="PTHR11934:SF0">
    <property type="entry name" value="RIBOSE-5-PHOSPHATE ISOMERASE"/>
    <property type="match status" value="1"/>
</dbReference>